<sequence>MTETHLPLAEDIPALDVRPIPRSIRHATVIGALSAIRPGGALDLVAPHDPQPLLRQVEGLEPGVWSVEYLVPGPDAWTLRLTRAAS</sequence>
<protein>
    <submittedName>
        <fullName evidence="2">DUF2249 domain-containing protein</fullName>
    </submittedName>
</protein>
<dbReference type="RefSeq" id="WP_068328347.1">
    <property type="nucleotide sequence ID" value="NZ_CP104874.1"/>
</dbReference>
<name>A0ABZ2FKK8_9MICO</name>
<accession>A0ABZ2FKK8</accession>
<evidence type="ECO:0000259" key="1">
    <source>
        <dbReference type="Pfam" id="PF10006"/>
    </source>
</evidence>
<dbReference type="Pfam" id="PF10006">
    <property type="entry name" value="DUF2249"/>
    <property type="match status" value="1"/>
</dbReference>
<dbReference type="InterPro" id="IPR018720">
    <property type="entry name" value="DUF2249"/>
</dbReference>
<feature type="domain" description="DUF2249" evidence="1">
    <location>
        <begin position="15"/>
        <end position="83"/>
    </location>
</feature>
<evidence type="ECO:0000313" key="2">
    <source>
        <dbReference type="EMBL" id="WWF06829.1"/>
    </source>
</evidence>
<dbReference type="Proteomes" id="UP001381003">
    <property type="component" value="Chromosome"/>
</dbReference>
<gene>
    <name evidence="2" type="ORF">N5P18_08160</name>
</gene>
<organism evidence="2 3">
    <name type="scientific">Janibacter terrae</name>
    <dbReference type="NCBI Taxonomy" id="103817"/>
    <lineage>
        <taxon>Bacteria</taxon>
        <taxon>Bacillati</taxon>
        <taxon>Actinomycetota</taxon>
        <taxon>Actinomycetes</taxon>
        <taxon>Micrococcales</taxon>
        <taxon>Intrasporangiaceae</taxon>
        <taxon>Janibacter</taxon>
    </lineage>
</organism>
<reference evidence="2 3" key="1">
    <citation type="submission" date="2022-09" db="EMBL/GenBank/DDBJ databases">
        <title>Complete genome sequence of Janibacter terrae strain COS04-44, PCL-degrading bacteria isolated from oil spilled coast.</title>
        <authorList>
            <person name="Park H."/>
            <person name="Kim J.Y."/>
            <person name="An S.H."/>
            <person name="Lee C.M."/>
            <person name="Weon H.-Y."/>
        </authorList>
    </citation>
    <scope>NUCLEOTIDE SEQUENCE [LARGE SCALE GENOMIC DNA]</scope>
    <source>
        <strain evidence="2 3">COS04-44</strain>
    </source>
</reference>
<keyword evidence="3" id="KW-1185">Reference proteome</keyword>
<evidence type="ECO:0000313" key="3">
    <source>
        <dbReference type="Proteomes" id="UP001381003"/>
    </source>
</evidence>
<proteinExistence type="predicted"/>
<dbReference type="EMBL" id="CP104874">
    <property type="protein sequence ID" value="WWF06829.1"/>
    <property type="molecule type" value="Genomic_DNA"/>
</dbReference>